<feature type="active site" description="Nucleophile" evidence="11">
    <location>
        <position position="99"/>
    </location>
</feature>
<evidence type="ECO:0000256" key="2">
    <source>
        <dbReference type="ARBA" id="ARBA00007534"/>
    </source>
</evidence>
<dbReference type="GO" id="GO:0016052">
    <property type="term" value="P:carbohydrate catabolic process"/>
    <property type="evidence" value="ECO:0007669"/>
    <property type="project" value="TreeGrafter"/>
</dbReference>
<comment type="catalytic activity">
    <reaction evidence="10">
        <text>cutin + H2O = cutin monomers.</text>
        <dbReference type="EC" id="3.1.1.74"/>
    </reaction>
</comment>
<evidence type="ECO:0000256" key="4">
    <source>
        <dbReference type="ARBA" id="ARBA00022487"/>
    </source>
</evidence>
<dbReference type="STRING" id="1291518.A0A0D9NT35"/>
<keyword evidence="13" id="KW-1185">Reference proteome</keyword>
<feature type="active site" evidence="11">
    <location>
        <position position="152"/>
    </location>
</feature>
<evidence type="ECO:0000256" key="11">
    <source>
        <dbReference type="PIRSR" id="PIRSR611150-1"/>
    </source>
</evidence>
<dbReference type="EMBL" id="KE384742">
    <property type="protein sequence ID" value="KJK76928.1"/>
    <property type="molecule type" value="Genomic_DNA"/>
</dbReference>
<feature type="active site" description="Proton donor/acceptor" evidence="11">
    <location>
        <position position="165"/>
    </location>
</feature>
<dbReference type="SMART" id="SM01110">
    <property type="entry name" value="Cutinase"/>
    <property type="match status" value="1"/>
</dbReference>
<dbReference type="PANTHER" id="PTHR48250:SF3">
    <property type="entry name" value="CUTINASE 1-RELATED"/>
    <property type="match status" value="1"/>
</dbReference>
<protein>
    <recommendedName>
        <fullName evidence="3">cutinase</fullName>
        <ecNumber evidence="3">3.1.1.74</ecNumber>
    </recommendedName>
</protein>
<evidence type="ECO:0000256" key="3">
    <source>
        <dbReference type="ARBA" id="ARBA00013095"/>
    </source>
</evidence>
<name>A0A0D9NT35_METAN</name>
<dbReference type="Gene3D" id="3.40.50.1820">
    <property type="entry name" value="alpha/beta hydrolase"/>
    <property type="match status" value="1"/>
</dbReference>
<dbReference type="GO" id="GO:0005576">
    <property type="term" value="C:extracellular region"/>
    <property type="evidence" value="ECO:0007669"/>
    <property type="project" value="UniProtKB-SubCell"/>
</dbReference>
<gene>
    <name evidence="12" type="ORF">H634G_07970</name>
</gene>
<accession>A0A0D9NT35</accession>
<dbReference type="InterPro" id="IPR029058">
    <property type="entry name" value="AB_hydrolase_fold"/>
</dbReference>
<dbReference type="InterPro" id="IPR000675">
    <property type="entry name" value="Cutinase/axe"/>
</dbReference>
<dbReference type="PANTHER" id="PTHR48250">
    <property type="entry name" value="CUTINASE 2-RELATED"/>
    <property type="match status" value="1"/>
</dbReference>
<dbReference type="OrthoDB" id="3225429at2759"/>
<reference evidence="13" key="1">
    <citation type="journal article" date="2014" name="BMC Genomics">
        <title>The genome sequence of the biocontrol fungus Metarhizium anisopliae and comparative genomics of Metarhizium species.</title>
        <authorList>
            <person name="Pattemore J.A."/>
            <person name="Hane J.K."/>
            <person name="Williams A.H."/>
            <person name="Wilson B.A."/>
            <person name="Stodart B.J."/>
            <person name="Ash G.J."/>
        </authorList>
    </citation>
    <scope>NUCLEOTIDE SEQUENCE [LARGE SCALE GENOMIC DNA]</scope>
    <source>
        <strain evidence="13">BRIP 53293</strain>
    </source>
</reference>
<dbReference type="GO" id="GO:0050525">
    <property type="term" value="F:cutinase activity"/>
    <property type="evidence" value="ECO:0007669"/>
    <property type="project" value="UniProtKB-EC"/>
</dbReference>
<evidence type="ECO:0000256" key="1">
    <source>
        <dbReference type="ARBA" id="ARBA00004613"/>
    </source>
</evidence>
<dbReference type="InterPro" id="IPR011150">
    <property type="entry name" value="Cutinase_monf"/>
</dbReference>
<evidence type="ECO:0000313" key="13">
    <source>
        <dbReference type="Proteomes" id="UP000054544"/>
    </source>
</evidence>
<dbReference type="AlphaFoldDB" id="A0A0D9NT35"/>
<dbReference type="SUPFAM" id="SSF53474">
    <property type="entry name" value="alpha/beta-Hydrolases"/>
    <property type="match status" value="1"/>
</dbReference>
<keyword evidence="7" id="KW-0378">Hydrolase</keyword>
<keyword evidence="5" id="KW-0964">Secreted</keyword>
<evidence type="ECO:0000256" key="9">
    <source>
        <dbReference type="ARBA" id="ARBA00023157"/>
    </source>
</evidence>
<evidence type="ECO:0000256" key="8">
    <source>
        <dbReference type="ARBA" id="ARBA00023026"/>
    </source>
</evidence>
<dbReference type="Pfam" id="PF01083">
    <property type="entry name" value="Cutinase"/>
    <property type="match status" value="1"/>
</dbReference>
<dbReference type="Proteomes" id="UP000054544">
    <property type="component" value="Unassembled WGS sequence"/>
</dbReference>
<comment type="similarity">
    <text evidence="2">Belongs to the cutinase family.</text>
</comment>
<keyword evidence="9" id="KW-1015">Disulfide bond</keyword>
<keyword evidence="4" id="KW-0719">Serine esterase</keyword>
<keyword evidence="8" id="KW-0843">Virulence</keyword>
<evidence type="ECO:0000256" key="10">
    <source>
        <dbReference type="ARBA" id="ARBA00034045"/>
    </source>
</evidence>
<sequence length="186" mass="20554">MLFSRHEIDSKSDRPVVLVYAKATLEMGNLGITGKWFSWQLKRNIPGSVSVQGAGYNCLTSPFSLVNGGSNNAAQKMVDAVHKAVGQSPEKKIVLCGYSQGASVVRKAVKQLRPEARARITGIILFGDPSRIGSKMPTDVGDKTLNLRLPLDWVHWPIPIITVTHFWYPFLSYGEAVNFVRNQIKS</sequence>
<evidence type="ECO:0000256" key="5">
    <source>
        <dbReference type="ARBA" id="ARBA00022525"/>
    </source>
</evidence>
<keyword evidence="6" id="KW-0732">Signal</keyword>
<organism evidence="12 13">
    <name type="scientific">Metarhizium anisopliae BRIP 53293</name>
    <dbReference type="NCBI Taxonomy" id="1291518"/>
    <lineage>
        <taxon>Eukaryota</taxon>
        <taxon>Fungi</taxon>
        <taxon>Dikarya</taxon>
        <taxon>Ascomycota</taxon>
        <taxon>Pezizomycotina</taxon>
        <taxon>Sordariomycetes</taxon>
        <taxon>Hypocreomycetidae</taxon>
        <taxon>Hypocreales</taxon>
        <taxon>Clavicipitaceae</taxon>
        <taxon>Metarhizium</taxon>
    </lineage>
</organism>
<proteinExistence type="inferred from homology"/>
<dbReference type="EC" id="3.1.1.74" evidence="3"/>
<evidence type="ECO:0000256" key="7">
    <source>
        <dbReference type="ARBA" id="ARBA00022801"/>
    </source>
</evidence>
<evidence type="ECO:0000313" key="12">
    <source>
        <dbReference type="EMBL" id="KJK76928.1"/>
    </source>
</evidence>
<evidence type="ECO:0000256" key="6">
    <source>
        <dbReference type="ARBA" id="ARBA00022729"/>
    </source>
</evidence>
<comment type="subcellular location">
    <subcellularLocation>
        <location evidence="1">Secreted</location>
    </subcellularLocation>
</comment>